<evidence type="ECO:0000256" key="6">
    <source>
        <dbReference type="ARBA" id="ARBA00022723"/>
    </source>
</evidence>
<dbReference type="InterPro" id="IPR011992">
    <property type="entry name" value="EF-hand-dom_pair"/>
</dbReference>
<dbReference type="CDD" id="cd05117">
    <property type="entry name" value="STKc_CAMK"/>
    <property type="match status" value="1"/>
</dbReference>
<dbReference type="InterPro" id="IPR050205">
    <property type="entry name" value="CDPK_Ser/Thr_kinases"/>
</dbReference>
<name>A0AAU9J2K1_9CILI</name>
<evidence type="ECO:0000256" key="14">
    <source>
        <dbReference type="ARBA" id="ARBA00048679"/>
    </source>
</evidence>
<evidence type="ECO:0000313" key="20">
    <source>
        <dbReference type="Proteomes" id="UP001162131"/>
    </source>
</evidence>
<dbReference type="PROSITE" id="PS00107">
    <property type="entry name" value="PROTEIN_KINASE_ATP"/>
    <property type="match status" value="1"/>
</dbReference>
<dbReference type="FunFam" id="1.10.238.10:FF:000003">
    <property type="entry name" value="Calmodulin A"/>
    <property type="match status" value="1"/>
</dbReference>
<evidence type="ECO:0000256" key="2">
    <source>
        <dbReference type="ARBA" id="ARBA00011245"/>
    </source>
</evidence>
<evidence type="ECO:0000256" key="15">
    <source>
        <dbReference type="PROSITE-ProRule" id="PRU10141"/>
    </source>
</evidence>
<dbReference type="GO" id="GO:0005509">
    <property type="term" value="F:calcium ion binding"/>
    <property type="evidence" value="ECO:0007669"/>
    <property type="project" value="InterPro"/>
</dbReference>
<feature type="domain" description="EF-hand" evidence="18">
    <location>
        <begin position="380"/>
        <end position="415"/>
    </location>
</feature>
<dbReference type="EMBL" id="CAJZBQ010000023">
    <property type="protein sequence ID" value="CAG9319541.1"/>
    <property type="molecule type" value="Genomic_DNA"/>
</dbReference>
<dbReference type="CDD" id="cd00051">
    <property type="entry name" value="EFh"/>
    <property type="match status" value="1"/>
</dbReference>
<dbReference type="EC" id="2.7.11.1" evidence="3"/>
<dbReference type="Pfam" id="PF00069">
    <property type="entry name" value="Pkinase"/>
    <property type="match status" value="1"/>
</dbReference>
<reference evidence="19" key="1">
    <citation type="submission" date="2021-09" db="EMBL/GenBank/DDBJ databases">
        <authorList>
            <consortium name="AG Swart"/>
            <person name="Singh M."/>
            <person name="Singh A."/>
            <person name="Seah K."/>
            <person name="Emmerich C."/>
        </authorList>
    </citation>
    <scope>NUCLEOTIDE SEQUENCE</scope>
    <source>
        <strain evidence="19">ATCC30299</strain>
    </source>
</reference>
<evidence type="ECO:0000256" key="12">
    <source>
        <dbReference type="ARBA" id="ARBA00024334"/>
    </source>
</evidence>
<evidence type="ECO:0000256" key="1">
    <source>
        <dbReference type="ARBA" id="ARBA00001946"/>
    </source>
</evidence>
<keyword evidence="4 16" id="KW-0723">Serine/threonine-protein kinase</keyword>
<evidence type="ECO:0000313" key="19">
    <source>
        <dbReference type="EMBL" id="CAG9319541.1"/>
    </source>
</evidence>
<comment type="similarity">
    <text evidence="12">Belongs to the protein kinase superfamily. Ser/Thr protein kinase family. CDPK subfamily.</text>
</comment>
<dbReference type="Gene3D" id="1.10.238.10">
    <property type="entry name" value="EF-hand"/>
    <property type="match status" value="2"/>
</dbReference>
<feature type="binding site" evidence="15">
    <location>
        <position position="74"/>
    </location>
    <ligand>
        <name>ATP</name>
        <dbReference type="ChEBI" id="CHEBI:30616"/>
    </ligand>
</feature>
<comment type="caution">
    <text evidence="19">The sequence shown here is derived from an EMBL/GenBank/DDBJ whole genome shotgun (WGS) entry which is preliminary data.</text>
</comment>
<dbReference type="Gene3D" id="3.30.200.20">
    <property type="entry name" value="Phosphorylase Kinase, domain 1"/>
    <property type="match status" value="1"/>
</dbReference>
<feature type="domain" description="EF-hand" evidence="18">
    <location>
        <begin position="343"/>
        <end position="378"/>
    </location>
</feature>
<proteinExistence type="inferred from homology"/>
<evidence type="ECO:0000256" key="3">
    <source>
        <dbReference type="ARBA" id="ARBA00012513"/>
    </source>
</evidence>
<keyword evidence="11 15" id="KW-0067">ATP-binding</keyword>
<dbReference type="PROSITE" id="PS00108">
    <property type="entry name" value="PROTEIN_KINASE_ST"/>
    <property type="match status" value="1"/>
</dbReference>
<feature type="domain" description="EF-hand" evidence="18">
    <location>
        <begin position="453"/>
        <end position="484"/>
    </location>
</feature>
<dbReference type="SUPFAM" id="SSF56112">
    <property type="entry name" value="Protein kinase-like (PK-like)"/>
    <property type="match status" value="1"/>
</dbReference>
<feature type="domain" description="EF-hand" evidence="18">
    <location>
        <begin position="416"/>
        <end position="451"/>
    </location>
</feature>
<dbReference type="AlphaFoldDB" id="A0AAU9J2K1"/>
<dbReference type="PROSITE" id="PS00018">
    <property type="entry name" value="EF_HAND_1"/>
    <property type="match status" value="4"/>
</dbReference>
<dbReference type="PANTHER" id="PTHR24349">
    <property type="entry name" value="SERINE/THREONINE-PROTEIN KINASE"/>
    <property type="match status" value="1"/>
</dbReference>
<dbReference type="Pfam" id="PF13499">
    <property type="entry name" value="EF-hand_7"/>
    <property type="match status" value="2"/>
</dbReference>
<keyword evidence="8 15" id="KW-0547">Nucleotide-binding</keyword>
<gene>
    <name evidence="19" type="ORF">BSTOLATCC_MIC24092</name>
</gene>
<dbReference type="PROSITE" id="PS50011">
    <property type="entry name" value="PROTEIN_KINASE_DOM"/>
    <property type="match status" value="1"/>
</dbReference>
<evidence type="ECO:0000259" key="18">
    <source>
        <dbReference type="PROSITE" id="PS50222"/>
    </source>
</evidence>
<dbReference type="Gene3D" id="1.10.510.10">
    <property type="entry name" value="Transferase(Phosphotransferase) domain 1"/>
    <property type="match status" value="1"/>
</dbReference>
<keyword evidence="10" id="KW-0106">Calcium</keyword>
<evidence type="ECO:0000256" key="8">
    <source>
        <dbReference type="ARBA" id="ARBA00022741"/>
    </source>
</evidence>
<keyword evidence="6" id="KW-0479">Metal-binding</keyword>
<keyword evidence="20" id="KW-1185">Reference proteome</keyword>
<dbReference type="SMART" id="SM00054">
    <property type="entry name" value="EFh"/>
    <property type="match status" value="4"/>
</dbReference>
<evidence type="ECO:0000256" key="9">
    <source>
        <dbReference type="ARBA" id="ARBA00022777"/>
    </source>
</evidence>
<evidence type="ECO:0000259" key="17">
    <source>
        <dbReference type="PROSITE" id="PS50011"/>
    </source>
</evidence>
<dbReference type="Proteomes" id="UP001162131">
    <property type="component" value="Unassembled WGS sequence"/>
</dbReference>
<comment type="catalytic activity">
    <reaction evidence="14">
        <text>L-seryl-[protein] + ATP = O-phospho-L-seryl-[protein] + ADP + H(+)</text>
        <dbReference type="Rhea" id="RHEA:17989"/>
        <dbReference type="Rhea" id="RHEA-COMP:9863"/>
        <dbReference type="Rhea" id="RHEA-COMP:11604"/>
        <dbReference type="ChEBI" id="CHEBI:15378"/>
        <dbReference type="ChEBI" id="CHEBI:29999"/>
        <dbReference type="ChEBI" id="CHEBI:30616"/>
        <dbReference type="ChEBI" id="CHEBI:83421"/>
        <dbReference type="ChEBI" id="CHEBI:456216"/>
        <dbReference type="EC" id="2.7.11.1"/>
    </reaction>
</comment>
<keyword evidence="9" id="KW-0418">Kinase</keyword>
<dbReference type="InterPro" id="IPR000719">
    <property type="entry name" value="Prot_kinase_dom"/>
</dbReference>
<organism evidence="19 20">
    <name type="scientific">Blepharisma stoltei</name>
    <dbReference type="NCBI Taxonomy" id="1481888"/>
    <lineage>
        <taxon>Eukaryota</taxon>
        <taxon>Sar</taxon>
        <taxon>Alveolata</taxon>
        <taxon>Ciliophora</taxon>
        <taxon>Postciliodesmatophora</taxon>
        <taxon>Heterotrichea</taxon>
        <taxon>Heterotrichida</taxon>
        <taxon>Blepharismidae</taxon>
        <taxon>Blepharisma</taxon>
    </lineage>
</organism>
<dbReference type="InterPro" id="IPR002048">
    <property type="entry name" value="EF_hand_dom"/>
</dbReference>
<evidence type="ECO:0000256" key="16">
    <source>
        <dbReference type="RuleBase" id="RU000304"/>
    </source>
</evidence>
<protein>
    <recommendedName>
        <fullName evidence="3">non-specific serine/threonine protein kinase</fullName>
        <ecNumber evidence="3">2.7.11.1</ecNumber>
    </recommendedName>
</protein>
<sequence length="484" mass="55270">MGCISPKKKTFSLYLENMQQLKIRPEIFVTESHDQFSNEYEITKELGRGAFSKVFQCIEKVTGNTYAVKMIIKKQLSQEMLTSTNKLQEIQVLKTLDHPNILKVFQIFEDKNHFYIVMEFCPGGELFSKISEKGHFSEKETAHIMYQLLSAVSYCHSKNIIHRDLKPENILIEEANGEITIKVADFGSSVFFQKHKIKGCFGSVYYVAPEVLENSYNELCDEWSCGIILYILLTGKPPFSGKSEAEILHNVKYGIILTDGPHFHKISEGARDLMRKLLERDVSKRITAQESLAHSWLQSYKALDFPTSDQILNIFTQLSSFNASVKLRSAIFTFITTHLVTQEEKRELQKSFRMLDQNGDGRVSKEELLKIYNEVVGGLNNETVIDRIMNNVDTDGSGFIDYTEFIQATLDHEILFSRRNLEMAFKIFDKDGSGSISTDELRRMLSGGKGSNDAVWESIIKEGDQNGDGEIDLKEFTELVLEKM</sequence>
<dbReference type="PROSITE" id="PS50222">
    <property type="entry name" value="EF_HAND_2"/>
    <property type="match status" value="4"/>
</dbReference>
<comment type="cofactor">
    <cofactor evidence="1">
        <name>Mg(2+)</name>
        <dbReference type="ChEBI" id="CHEBI:18420"/>
    </cofactor>
</comment>
<evidence type="ECO:0000256" key="5">
    <source>
        <dbReference type="ARBA" id="ARBA00022679"/>
    </source>
</evidence>
<comment type="subunit">
    <text evidence="2">Monomer.</text>
</comment>
<keyword evidence="7" id="KW-0677">Repeat</keyword>
<dbReference type="FunFam" id="1.10.510.10:FF:000571">
    <property type="entry name" value="Maternal embryonic leucine zipper kinase"/>
    <property type="match status" value="1"/>
</dbReference>
<evidence type="ECO:0000256" key="10">
    <source>
        <dbReference type="ARBA" id="ARBA00022837"/>
    </source>
</evidence>
<dbReference type="InterPro" id="IPR018247">
    <property type="entry name" value="EF_Hand_1_Ca_BS"/>
</dbReference>
<dbReference type="SMART" id="SM00220">
    <property type="entry name" value="S_TKc"/>
    <property type="match status" value="1"/>
</dbReference>
<dbReference type="InterPro" id="IPR008271">
    <property type="entry name" value="Ser/Thr_kinase_AS"/>
</dbReference>
<evidence type="ECO:0000256" key="13">
    <source>
        <dbReference type="ARBA" id="ARBA00047899"/>
    </source>
</evidence>
<evidence type="ECO:0000256" key="7">
    <source>
        <dbReference type="ARBA" id="ARBA00022737"/>
    </source>
</evidence>
<dbReference type="GO" id="GO:0004674">
    <property type="term" value="F:protein serine/threonine kinase activity"/>
    <property type="evidence" value="ECO:0007669"/>
    <property type="project" value="UniProtKB-KW"/>
</dbReference>
<dbReference type="FunFam" id="3.30.200.20:FF:000315">
    <property type="entry name" value="Calcium-dependent protein kinase 3"/>
    <property type="match status" value="1"/>
</dbReference>
<dbReference type="GO" id="GO:0005524">
    <property type="term" value="F:ATP binding"/>
    <property type="evidence" value="ECO:0007669"/>
    <property type="project" value="UniProtKB-UniRule"/>
</dbReference>
<keyword evidence="5" id="KW-0808">Transferase</keyword>
<accession>A0AAU9J2K1</accession>
<feature type="domain" description="Protein kinase" evidence="17">
    <location>
        <begin position="40"/>
        <end position="297"/>
    </location>
</feature>
<evidence type="ECO:0000256" key="11">
    <source>
        <dbReference type="ARBA" id="ARBA00022840"/>
    </source>
</evidence>
<dbReference type="SUPFAM" id="SSF47473">
    <property type="entry name" value="EF-hand"/>
    <property type="match status" value="1"/>
</dbReference>
<evidence type="ECO:0000256" key="4">
    <source>
        <dbReference type="ARBA" id="ARBA00022527"/>
    </source>
</evidence>
<dbReference type="InterPro" id="IPR017441">
    <property type="entry name" value="Protein_kinase_ATP_BS"/>
</dbReference>
<comment type="catalytic activity">
    <reaction evidence="13">
        <text>L-threonyl-[protein] + ATP = O-phospho-L-threonyl-[protein] + ADP + H(+)</text>
        <dbReference type="Rhea" id="RHEA:46608"/>
        <dbReference type="Rhea" id="RHEA-COMP:11060"/>
        <dbReference type="Rhea" id="RHEA-COMP:11605"/>
        <dbReference type="ChEBI" id="CHEBI:15378"/>
        <dbReference type="ChEBI" id="CHEBI:30013"/>
        <dbReference type="ChEBI" id="CHEBI:30616"/>
        <dbReference type="ChEBI" id="CHEBI:61977"/>
        <dbReference type="ChEBI" id="CHEBI:456216"/>
        <dbReference type="EC" id="2.7.11.1"/>
    </reaction>
</comment>
<dbReference type="InterPro" id="IPR011009">
    <property type="entry name" value="Kinase-like_dom_sf"/>
</dbReference>